<evidence type="ECO:0000313" key="2">
    <source>
        <dbReference type="EMBL" id="MCS6524084.1"/>
    </source>
</evidence>
<dbReference type="EMBL" id="JANVAD010000010">
    <property type="protein sequence ID" value="MCS6524084.1"/>
    <property type="molecule type" value="Genomic_DNA"/>
</dbReference>
<evidence type="ECO:0008006" key="4">
    <source>
        <dbReference type="Google" id="ProtNLM"/>
    </source>
</evidence>
<evidence type="ECO:0000256" key="1">
    <source>
        <dbReference type="SAM" id="MobiDB-lite"/>
    </source>
</evidence>
<reference evidence="2 3" key="1">
    <citation type="submission" date="2022-08" db="EMBL/GenBank/DDBJ databases">
        <title>Taxonomy of Curtobacterium flaccumfaciens.</title>
        <authorList>
            <person name="Osdaghi E."/>
            <person name="Taghavi S.M."/>
            <person name="Hamidizade M."/>
            <person name="Abachi H."/>
            <person name="Fazliarab A."/>
            <person name="Baeyen S."/>
            <person name="Portier P."/>
            <person name="Van Vaerenbergh J."/>
            <person name="Jacques M.-A."/>
        </authorList>
    </citation>
    <scope>NUCLEOTIDE SEQUENCE [LARGE SCALE GENOMIC DNA]</scope>
    <source>
        <strain evidence="2 3">LMG8786T</strain>
    </source>
</reference>
<dbReference type="RefSeq" id="WP_058741089.1">
    <property type="nucleotide sequence ID" value="NZ_BMNV01000012.1"/>
</dbReference>
<evidence type="ECO:0000313" key="3">
    <source>
        <dbReference type="Proteomes" id="UP001652264"/>
    </source>
</evidence>
<gene>
    <name evidence="2" type="ORF">NYQ28_16060</name>
</gene>
<proteinExistence type="predicted"/>
<accession>A0ABT2HLD6</accession>
<comment type="caution">
    <text evidence="2">The sequence shown here is derived from an EMBL/GenBank/DDBJ whole genome shotgun (WGS) entry which is preliminary data.</text>
</comment>
<dbReference type="Proteomes" id="UP001652264">
    <property type="component" value="Unassembled WGS sequence"/>
</dbReference>
<sequence length="132" mass="14013">MKPSEAKQSVIEFVEQSTTAAGGTWEHLSGPGVRECEQDSGAPGTMFVYVMKRADTSGADARVDVQAVSKHWRDAGVDVDEYQSGGPDPVPGVRGRGGPVVSASFDAYPGNYQMSATSKCSDGMPDQQRLEN</sequence>
<name>A0ABT2HLD6_9MICO</name>
<feature type="region of interest" description="Disordered" evidence="1">
    <location>
        <begin position="76"/>
        <end position="98"/>
    </location>
</feature>
<protein>
    <recommendedName>
        <fullName evidence="4">Lipoprotein</fullName>
    </recommendedName>
</protein>
<keyword evidence="3" id="KW-1185">Reference proteome</keyword>
<feature type="region of interest" description="Disordered" evidence="1">
    <location>
        <begin position="20"/>
        <end position="41"/>
    </location>
</feature>
<organism evidence="2 3">
    <name type="scientific">Curtobacterium citreum</name>
    <dbReference type="NCBI Taxonomy" id="2036"/>
    <lineage>
        <taxon>Bacteria</taxon>
        <taxon>Bacillati</taxon>
        <taxon>Actinomycetota</taxon>
        <taxon>Actinomycetes</taxon>
        <taxon>Micrococcales</taxon>
        <taxon>Microbacteriaceae</taxon>
        <taxon>Curtobacterium</taxon>
    </lineage>
</organism>
<dbReference type="GeneID" id="95325258"/>